<comment type="caution">
    <text evidence="2">The sequence shown here is derived from an EMBL/GenBank/DDBJ whole genome shotgun (WGS) entry which is preliminary data.</text>
</comment>
<evidence type="ECO:0000313" key="3">
    <source>
        <dbReference type="Proteomes" id="UP000657177"/>
    </source>
</evidence>
<dbReference type="Proteomes" id="UP000657177">
    <property type="component" value="Unassembled WGS sequence"/>
</dbReference>
<sequence>MSPDMDLYRLRNCIRGPGDPLYKYLRTSITEALRIRFLVAFITESGARLMAKPLEEAAGRGTSITILTGTYLYNTEPYALKYLQEKVGLSLELRVYAETGRSFHPKAYFFDLPHDSEVFISSANLSWTALTTGVEWSYRLRKSLAPADYQLFDEEYQRLFADHSQPVTEDFLREYWQEWKARAT</sequence>
<evidence type="ECO:0000259" key="1">
    <source>
        <dbReference type="Pfam" id="PF13091"/>
    </source>
</evidence>
<accession>A0A8J6I4C2</accession>
<dbReference type="AlphaFoldDB" id="A0A8J6I4C2"/>
<dbReference type="RefSeq" id="WP_181340440.1">
    <property type="nucleotide sequence ID" value="NZ_JAAKDE010000031.1"/>
</dbReference>
<name>A0A8J6I4C2_9FIRM</name>
<dbReference type="SUPFAM" id="SSF56024">
    <property type="entry name" value="Phospholipase D/nuclease"/>
    <property type="match status" value="1"/>
</dbReference>
<protein>
    <recommendedName>
        <fullName evidence="1">Phospholipase D-like domain-containing protein</fullName>
    </recommendedName>
</protein>
<organism evidence="2 3">
    <name type="scientific">Capillibacterium thermochitinicola</name>
    <dbReference type="NCBI Taxonomy" id="2699427"/>
    <lineage>
        <taxon>Bacteria</taxon>
        <taxon>Bacillati</taxon>
        <taxon>Bacillota</taxon>
        <taxon>Capillibacterium</taxon>
    </lineage>
</organism>
<keyword evidence="3" id="KW-1185">Reference proteome</keyword>
<dbReference type="InterPro" id="IPR025202">
    <property type="entry name" value="PLD-like_dom"/>
</dbReference>
<evidence type="ECO:0000313" key="2">
    <source>
        <dbReference type="EMBL" id="MBA2133972.1"/>
    </source>
</evidence>
<gene>
    <name evidence="2" type="ORF">G5B42_10560</name>
</gene>
<feature type="domain" description="Phospholipase D-like" evidence="1">
    <location>
        <begin position="39"/>
        <end position="138"/>
    </location>
</feature>
<dbReference type="Gene3D" id="3.30.870.10">
    <property type="entry name" value="Endonuclease Chain A"/>
    <property type="match status" value="1"/>
</dbReference>
<dbReference type="Pfam" id="PF13091">
    <property type="entry name" value="PLDc_2"/>
    <property type="match status" value="1"/>
</dbReference>
<dbReference type="EMBL" id="JAAKDE010000031">
    <property type="protein sequence ID" value="MBA2133972.1"/>
    <property type="molecule type" value="Genomic_DNA"/>
</dbReference>
<proteinExistence type="predicted"/>
<reference evidence="2" key="1">
    <citation type="submission" date="2020-06" db="EMBL/GenBank/DDBJ databases">
        <title>Novel chitinolytic bacterium.</title>
        <authorList>
            <person name="Ungkulpasvich U."/>
            <person name="Kosugi A."/>
            <person name="Uke A."/>
        </authorList>
    </citation>
    <scope>NUCLEOTIDE SEQUENCE</scope>
    <source>
        <strain evidence="2">UUS1-1</strain>
    </source>
</reference>